<evidence type="ECO:0000256" key="4">
    <source>
        <dbReference type="ARBA" id="ARBA00022737"/>
    </source>
</evidence>
<feature type="compositionally biased region" description="Polar residues" evidence="12">
    <location>
        <begin position="1317"/>
        <end position="1335"/>
    </location>
</feature>
<dbReference type="Gene3D" id="3.30.160.60">
    <property type="entry name" value="Classic Zinc Finger"/>
    <property type="match status" value="4"/>
</dbReference>
<dbReference type="Pfam" id="PF13843">
    <property type="entry name" value="DDE_Tnp_1_7"/>
    <property type="match status" value="1"/>
</dbReference>
<dbReference type="Proteomes" id="UP001219934">
    <property type="component" value="Unassembled WGS sequence"/>
</dbReference>
<feature type="domain" description="C2H2-type" evidence="13">
    <location>
        <begin position="260"/>
        <end position="287"/>
    </location>
</feature>
<dbReference type="Pfam" id="PF13912">
    <property type="entry name" value="zf-C2H2_6"/>
    <property type="match status" value="2"/>
</dbReference>
<feature type="region of interest" description="Disordered" evidence="12">
    <location>
        <begin position="1"/>
        <end position="132"/>
    </location>
</feature>
<feature type="region of interest" description="Disordered" evidence="12">
    <location>
        <begin position="859"/>
        <end position="896"/>
    </location>
</feature>
<dbReference type="InterPro" id="IPR013087">
    <property type="entry name" value="Znf_C2H2_type"/>
</dbReference>
<comment type="similarity">
    <text evidence="2">Belongs to the krueppel C2H2-type zinc-finger protein family.</text>
</comment>
<feature type="compositionally biased region" description="Polar residues" evidence="12">
    <location>
        <begin position="1"/>
        <end position="19"/>
    </location>
</feature>
<feature type="region of interest" description="Disordered" evidence="12">
    <location>
        <begin position="706"/>
        <end position="729"/>
    </location>
</feature>
<dbReference type="GO" id="GO:0003677">
    <property type="term" value="F:DNA binding"/>
    <property type="evidence" value="ECO:0007669"/>
    <property type="project" value="UniProtKB-KW"/>
</dbReference>
<dbReference type="EMBL" id="JAPTMU010000015">
    <property type="protein sequence ID" value="KAJ4930764.1"/>
    <property type="molecule type" value="Genomic_DNA"/>
</dbReference>
<feature type="domain" description="C2H2-type" evidence="13">
    <location>
        <begin position="493"/>
        <end position="521"/>
    </location>
</feature>
<dbReference type="SMART" id="SM00355">
    <property type="entry name" value="ZnF_C2H2"/>
    <property type="match status" value="7"/>
</dbReference>
<keyword evidence="6" id="KW-0862">Zinc</keyword>
<keyword evidence="4" id="KW-0677">Repeat</keyword>
<keyword evidence="3" id="KW-0479">Metal-binding</keyword>
<evidence type="ECO:0000313" key="14">
    <source>
        <dbReference type="EMBL" id="KAJ4930764.1"/>
    </source>
</evidence>
<dbReference type="GO" id="GO:0008270">
    <property type="term" value="F:zinc ion binding"/>
    <property type="evidence" value="ECO:0007669"/>
    <property type="project" value="UniProtKB-KW"/>
</dbReference>
<evidence type="ECO:0000256" key="10">
    <source>
        <dbReference type="ARBA" id="ARBA00023242"/>
    </source>
</evidence>
<feature type="compositionally biased region" description="Polar residues" evidence="12">
    <location>
        <begin position="1180"/>
        <end position="1201"/>
    </location>
</feature>
<evidence type="ECO:0000256" key="7">
    <source>
        <dbReference type="ARBA" id="ARBA00023015"/>
    </source>
</evidence>
<evidence type="ECO:0000313" key="15">
    <source>
        <dbReference type="Proteomes" id="UP001219934"/>
    </source>
</evidence>
<evidence type="ECO:0000256" key="8">
    <source>
        <dbReference type="ARBA" id="ARBA00023125"/>
    </source>
</evidence>
<dbReference type="SUPFAM" id="SSF57667">
    <property type="entry name" value="beta-beta-alpha zinc fingers"/>
    <property type="match status" value="3"/>
</dbReference>
<feature type="region of interest" description="Disordered" evidence="12">
    <location>
        <begin position="771"/>
        <end position="821"/>
    </location>
</feature>
<comment type="caution">
    <text evidence="14">The sequence shown here is derived from an EMBL/GenBank/DDBJ whole genome shotgun (WGS) entry which is preliminary data.</text>
</comment>
<dbReference type="InterPro" id="IPR029526">
    <property type="entry name" value="PGBD"/>
</dbReference>
<evidence type="ECO:0000259" key="13">
    <source>
        <dbReference type="PROSITE" id="PS50157"/>
    </source>
</evidence>
<feature type="compositionally biased region" description="Polar residues" evidence="12">
    <location>
        <begin position="1342"/>
        <end position="1351"/>
    </location>
</feature>
<evidence type="ECO:0000256" key="2">
    <source>
        <dbReference type="ARBA" id="ARBA00006991"/>
    </source>
</evidence>
<dbReference type="GO" id="GO:0005634">
    <property type="term" value="C:nucleus"/>
    <property type="evidence" value="ECO:0007669"/>
    <property type="project" value="UniProtKB-SubCell"/>
</dbReference>
<feature type="region of interest" description="Disordered" evidence="12">
    <location>
        <begin position="395"/>
        <end position="474"/>
    </location>
</feature>
<organism evidence="14 15">
    <name type="scientific">Pogonophryne albipinna</name>
    <dbReference type="NCBI Taxonomy" id="1090488"/>
    <lineage>
        <taxon>Eukaryota</taxon>
        <taxon>Metazoa</taxon>
        <taxon>Chordata</taxon>
        <taxon>Craniata</taxon>
        <taxon>Vertebrata</taxon>
        <taxon>Euteleostomi</taxon>
        <taxon>Actinopterygii</taxon>
        <taxon>Neopterygii</taxon>
        <taxon>Teleostei</taxon>
        <taxon>Neoteleostei</taxon>
        <taxon>Acanthomorphata</taxon>
        <taxon>Eupercaria</taxon>
        <taxon>Perciformes</taxon>
        <taxon>Notothenioidei</taxon>
        <taxon>Pogonophryne</taxon>
    </lineage>
</organism>
<proteinExistence type="inferred from homology"/>
<evidence type="ECO:0000256" key="6">
    <source>
        <dbReference type="ARBA" id="ARBA00022833"/>
    </source>
</evidence>
<feature type="compositionally biased region" description="Polar residues" evidence="12">
    <location>
        <begin position="670"/>
        <end position="681"/>
    </location>
</feature>
<evidence type="ECO:0000256" key="12">
    <source>
        <dbReference type="SAM" id="MobiDB-lite"/>
    </source>
</evidence>
<name>A0AAD6ATL8_9TELE</name>
<dbReference type="PROSITE" id="PS00028">
    <property type="entry name" value="ZINC_FINGER_C2H2_1"/>
    <property type="match status" value="6"/>
</dbReference>
<feature type="domain" description="C2H2-type" evidence="13">
    <location>
        <begin position="288"/>
        <end position="318"/>
    </location>
</feature>
<feature type="compositionally biased region" description="Basic and acidic residues" evidence="12">
    <location>
        <begin position="413"/>
        <end position="425"/>
    </location>
</feature>
<evidence type="ECO:0000256" key="9">
    <source>
        <dbReference type="ARBA" id="ARBA00023163"/>
    </source>
</evidence>
<accession>A0AAD6ATL8</accession>
<feature type="domain" description="C2H2-type" evidence="13">
    <location>
        <begin position="204"/>
        <end position="231"/>
    </location>
</feature>
<dbReference type="PANTHER" id="PTHR47272:SF2">
    <property type="entry name" value="PIGGYBAC TRANSPOSABLE ELEMENT-DERIVED PROTEIN 3-LIKE"/>
    <property type="match status" value="1"/>
</dbReference>
<gene>
    <name evidence="14" type="ORF">JOQ06_025072</name>
</gene>
<feature type="region of interest" description="Disordered" evidence="12">
    <location>
        <begin position="1587"/>
        <end position="1643"/>
    </location>
</feature>
<feature type="region of interest" description="Disordered" evidence="12">
    <location>
        <begin position="1117"/>
        <end position="1138"/>
    </location>
</feature>
<keyword evidence="5 11" id="KW-0863">Zinc-finger</keyword>
<keyword evidence="7" id="KW-0805">Transcription regulation</keyword>
<dbReference type="PROSITE" id="PS50157">
    <property type="entry name" value="ZINC_FINGER_C2H2_2"/>
    <property type="match status" value="5"/>
</dbReference>
<feature type="compositionally biased region" description="Basic residues" evidence="12">
    <location>
        <begin position="772"/>
        <end position="790"/>
    </location>
</feature>
<evidence type="ECO:0000256" key="1">
    <source>
        <dbReference type="ARBA" id="ARBA00004123"/>
    </source>
</evidence>
<dbReference type="FunFam" id="3.30.160.60:FF:000185">
    <property type="entry name" value="zinc finger protein 319"/>
    <property type="match status" value="1"/>
</dbReference>
<feature type="compositionally biased region" description="Polar residues" evidence="12">
    <location>
        <begin position="85"/>
        <end position="112"/>
    </location>
</feature>
<feature type="compositionally biased region" description="Basic and acidic residues" evidence="12">
    <location>
        <begin position="113"/>
        <end position="132"/>
    </location>
</feature>
<dbReference type="InterPro" id="IPR036236">
    <property type="entry name" value="Znf_C2H2_sf"/>
</dbReference>
<feature type="region of interest" description="Disordered" evidence="12">
    <location>
        <begin position="1306"/>
        <end position="1351"/>
    </location>
</feature>
<comment type="subcellular location">
    <subcellularLocation>
        <location evidence="1">Nucleus</location>
    </subcellularLocation>
</comment>
<dbReference type="Pfam" id="PF00096">
    <property type="entry name" value="zf-C2H2"/>
    <property type="match status" value="2"/>
</dbReference>
<keyword evidence="8" id="KW-0238">DNA-binding</keyword>
<sequence>MQSPTQSPSGRNPGATATQEPPLDTDTEAQPAQSDSDEQKEKDEPAAPVMTETVTPQENGTEVQTAETPASLPVTQAAENEPAVQPQTEPSVNSAGVETDSASKPSVPSELDTNAKSKCDEKKAKKTDKGVREPRKYIPSKKAMVDPLKMDMSKQPVIPLTSSQLSLQCFECHIIFSDVKSKERHLKLSHPAEYEQCILRNSLFACYVCDRHFTNSIDLMLHQKAHTEKKPFKCPICSEAFNKSSELTFHKKNHYGQDGYECTDCGKNCKTMTALKYHMRKHSGERPYVCKECGKRFSMSKALQKHMTAQCQGDGGDPTADALKKAIGPSSIKYPCSLCKATFKSTRTRQYHMKTKHNMVPATANTLTHTSGAEVVDSQMQTVSLDQEHPVMDGAAPQETQEKAEQDQSEQEPPEKLPVEGKNGEESEVEDPPAKEVFPSNLETKQVPQVSELPASRQTPETLPAKPKTTRKRKACSGVETEGVITSHSKRALECKDCGQRFSEVSSLQKHKAMVHIVESPGLTYTNGNIFEGVSTLDLYQLPKQPNKVVGVMNAAADWDTEPEIVEMALDEKERSVSFPALIPSPSFLVPPSDVEVIENENNRNENKAADKQSCTSQEVHLPADQMKTSGMHPILPSERPLGSSAQTKSSEFGEPLPSDENKQEEASLRNPSTESEVQGTTDEDIKENLLLDVDLVTVGEQNDRVETTSQEDSVPQNESSVTCNPEDGSINTLSGQVNNETTAGRSLTSQTVSCSTHQVEIKEEEEELLVQKKKGGKRAISRNATRGRRRETGRLKRDAISKRALVGDTTRGTESEKEQEECQLLYEKRPISSASEIHDDGQPSIKTLQPEISTEFEANKATAPAASLSTIPSTLEKPPKEPVVLESATSTDQVKGVRRLQGGEEHNRDANQSPVIILEKFLTSRQEATADKEPGLVTERNHQRQDFDNIAENEDLESQQIKVEENIPDRPLVAPICQNRLSASVTLQHHRDIRTVLVKEESSLVLNETQASGRHIRWNVEPVNTENTSSPLIESEETAMDESCVTPPEFNTNQCIFYPVKEEEREFLLGAQTNSGNSTTGAFCDAQQTEQHVTDHSNEGCHSAPGYEEMGVRKLSEPGVSDSADRQAEAEAEMQHPPDLRDFLLQSSDEEDVGVFEMSDPQLDSEAEVMAYFYKNQTNSAQQAGSDESSQNMPTTSGQIQAPREETRNTEPIDYFSKYFGWDTWVEIANCTNKISNMPRPVTSREVAQFVGIHIAMGTLKFPSPRLYWENLTKVPLVADSMPLSRFLKLSRMLKLACPAKDPVNSNVQEGRCDSDFQNAQQGQPHSSSRQSEIGQRDTLNELSSSQTQTDPLWKAQPLLCRFKAGCQSLRQEGDYAVDQYPLPLTGKMHNKKLSLYCTTLVGFGGLLLHVDLKLGQSSKQDAVEKMVPKGSMVFLCKQELSTPAMLERLLVAGIHGAGRVGGARGQIGDEFVSSDGKLMLRRSHCGFILSTAGNNQRNMASLMDNFEKAQMSAQVNRDLQNLYSIPLTASAPTCWPQAVLWYLTDLALVNSWLLYRQDHKAVSAPLTLMAFRLEVSKSLILSNGCDAQDSVPPQTPREKPHTTNEKPNPSLVEESPLPDAATRFDGSGHWPEQLGEGEGGRCRCGDCQRTSRVLCLKCCVFLCISRNHNCFLNFHNQGSLGKK</sequence>
<protein>
    <recommendedName>
        <fullName evidence="13">C2H2-type domain-containing protein</fullName>
    </recommendedName>
</protein>
<feature type="region of interest" description="Disordered" evidence="12">
    <location>
        <begin position="1180"/>
        <end position="1209"/>
    </location>
</feature>
<feature type="region of interest" description="Disordered" evidence="12">
    <location>
        <begin position="628"/>
        <end position="689"/>
    </location>
</feature>
<feature type="compositionally biased region" description="Polar residues" evidence="12">
    <location>
        <begin position="52"/>
        <end position="78"/>
    </location>
</feature>
<feature type="compositionally biased region" description="Polar residues" evidence="12">
    <location>
        <begin position="708"/>
        <end position="729"/>
    </location>
</feature>
<feature type="compositionally biased region" description="Basic and acidic residues" evidence="12">
    <location>
        <begin position="791"/>
        <end position="802"/>
    </location>
</feature>
<evidence type="ECO:0000256" key="11">
    <source>
        <dbReference type="PROSITE-ProRule" id="PRU00042"/>
    </source>
</evidence>
<reference evidence="14" key="1">
    <citation type="submission" date="2022-11" db="EMBL/GenBank/DDBJ databases">
        <title>Chromosome-level genome of Pogonophryne albipinna.</title>
        <authorList>
            <person name="Jo E."/>
        </authorList>
    </citation>
    <scope>NUCLEOTIDE SEQUENCE</scope>
    <source>
        <strain evidence="14">SGF0006</strain>
        <tissue evidence="14">Muscle</tissue>
    </source>
</reference>
<keyword evidence="10" id="KW-0539">Nucleus</keyword>
<evidence type="ECO:0000256" key="3">
    <source>
        <dbReference type="ARBA" id="ARBA00022723"/>
    </source>
</evidence>
<keyword evidence="9" id="KW-0804">Transcription</keyword>
<dbReference type="FunFam" id="3.30.160.60:FF:002343">
    <property type="entry name" value="Zinc finger protein 33A"/>
    <property type="match status" value="1"/>
</dbReference>
<evidence type="ECO:0000256" key="5">
    <source>
        <dbReference type="ARBA" id="ARBA00022771"/>
    </source>
</evidence>
<keyword evidence="15" id="KW-1185">Reference proteome</keyword>
<feature type="compositionally biased region" description="Basic and acidic residues" evidence="12">
    <location>
        <begin position="1124"/>
        <end position="1138"/>
    </location>
</feature>
<feature type="domain" description="C2H2-type" evidence="13">
    <location>
        <begin position="232"/>
        <end position="259"/>
    </location>
</feature>
<dbReference type="PANTHER" id="PTHR47272">
    <property type="entry name" value="DDE_TNP_1_7 DOMAIN-CONTAINING PROTEIN"/>
    <property type="match status" value="1"/>
</dbReference>